<dbReference type="RefSeq" id="WP_378059981.1">
    <property type="nucleotide sequence ID" value="NZ_JBHSIS010000020.1"/>
</dbReference>
<name>A0ABV9S846_9PSEU</name>
<sequence length="342" mass="36475">MGTALPSRTVTNDDILAEITAHSADGFDGDLGQAVRKIGNYLRYTGSDERRWRADEERPIDLLRDAANTALAQAELAPGQIDVLVYTGIGRGFIEPGGAYHSAAALGLGNAHCFDILDACMSWTRAVQVVEALFACGQYRTAMIVNAEFSLGSGGAVFPHLYRLGSIADLESVFPAYTLGEAATATVLTAEDNEPWEFRFISRPDLAPLCNVPLEGYEGYSDPSGKLAANGVGRFTSYGFELHREGAAHAMAVFERLGVRPDTVAALFTHASGKNYWQGMADKVGLGGIVEHVYHKTGNVVSASVPVAMSEAIAAGRLRRGERGVGWLGSAGMSFCAFTFVL</sequence>
<reference evidence="5" key="1">
    <citation type="journal article" date="2019" name="Int. J. Syst. Evol. Microbiol.">
        <title>The Global Catalogue of Microorganisms (GCM) 10K type strain sequencing project: providing services to taxonomists for standard genome sequencing and annotation.</title>
        <authorList>
            <consortium name="The Broad Institute Genomics Platform"/>
            <consortium name="The Broad Institute Genome Sequencing Center for Infectious Disease"/>
            <person name="Wu L."/>
            <person name="Ma J."/>
        </authorList>
    </citation>
    <scope>NUCLEOTIDE SEQUENCE [LARGE SCALE GENOMIC DNA]</scope>
    <source>
        <strain evidence="5">ZS-22-S1</strain>
    </source>
</reference>
<comment type="caution">
    <text evidence="4">The sequence shown here is derived from an EMBL/GenBank/DDBJ whole genome shotgun (WGS) entry which is preliminary data.</text>
</comment>
<evidence type="ECO:0000259" key="3">
    <source>
        <dbReference type="Pfam" id="PF08541"/>
    </source>
</evidence>
<organism evidence="4 5">
    <name type="scientific">Actinophytocola glycyrrhizae</name>
    <dbReference type="NCBI Taxonomy" id="2044873"/>
    <lineage>
        <taxon>Bacteria</taxon>
        <taxon>Bacillati</taxon>
        <taxon>Actinomycetota</taxon>
        <taxon>Actinomycetes</taxon>
        <taxon>Pseudonocardiales</taxon>
        <taxon>Pseudonocardiaceae</taxon>
    </lineage>
</organism>
<dbReference type="Gene3D" id="3.40.47.10">
    <property type="match status" value="2"/>
</dbReference>
<dbReference type="Pfam" id="PF08541">
    <property type="entry name" value="ACP_syn_III_C"/>
    <property type="match status" value="1"/>
</dbReference>
<dbReference type="EMBL" id="JBHSIS010000020">
    <property type="protein sequence ID" value="MFC4857918.1"/>
    <property type="molecule type" value="Genomic_DNA"/>
</dbReference>
<evidence type="ECO:0000256" key="2">
    <source>
        <dbReference type="ARBA" id="ARBA00023315"/>
    </source>
</evidence>
<feature type="domain" description="Beta-ketoacyl-[acyl-carrier-protein] synthase III C-terminal" evidence="3">
    <location>
        <begin position="255"/>
        <end position="339"/>
    </location>
</feature>
<dbReference type="InterPro" id="IPR013747">
    <property type="entry name" value="ACP_syn_III_C"/>
</dbReference>
<evidence type="ECO:0000256" key="1">
    <source>
        <dbReference type="ARBA" id="ARBA00022679"/>
    </source>
</evidence>
<dbReference type="Proteomes" id="UP001595859">
    <property type="component" value="Unassembled WGS sequence"/>
</dbReference>
<keyword evidence="2" id="KW-0012">Acyltransferase</keyword>
<evidence type="ECO:0000313" key="5">
    <source>
        <dbReference type="Proteomes" id="UP001595859"/>
    </source>
</evidence>
<keyword evidence="1" id="KW-0808">Transferase</keyword>
<gene>
    <name evidence="4" type="ORF">ACFPCV_30835</name>
</gene>
<dbReference type="PANTHER" id="PTHR34069:SF3">
    <property type="entry name" value="ACYL-COA:ACYL-COA ALKYLTRANSFERASE"/>
    <property type="match status" value="1"/>
</dbReference>
<protein>
    <submittedName>
        <fullName evidence="4">3-oxoacyl-[acyl-carrier-protein] synthase III C-terminal domain-containing protein</fullName>
    </submittedName>
</protein>
<dbReference type="PANTHER" id="PTHR34069">
    <property type="entry name" value="3-OXOACYL-[ACYL-CARRIER-PROTEIN] SYNTHASE 3"/>
    <property type="match status" value="1"/>
</dbReference>
<evidence type="ECO:0000313" key="4">
    <source>
        <dbReference type="EMBL" id="MFC4857918.1"/>
    </source>
</evidence>
<dbReference type="SUPFAM" id="SSF53901">
    <property type="entry name" value="Thiolase-like"/>
    <property type="match status" value="2"/>
</dbReference>
<keyword evidence="5" id="KW-1185">Reference proteome</keyword>
<dbReference type="InterPro" id="IPR016039">
    <property type="entry name" value="Thiolase-like"/>
</dbReference>
<accession>A0ABV9S846</accession>
<proteinExistence type="predicted"/>